<evidence type="ECO:0000313" key="4">
    <source>
        <dbReference type="Proteomes" id="UP001161757"/>
    </source>
</evidence>
<dbReference type="EMBL" id="JAJGCB010000005">
    <property type="protein sequence ID" value="KAJ8992661.1"/>
    <property type="molecule type" value="Genomic_DNA"/>
</dbReference>
<reference evidence="3" key="1">
    <citation type="submission" date="2023-01" db="EMBL/GenBank/DDBJ databases">
        <title>Exophiala dermititidis isolated from Cystic Fibrosis Patient.</title>
        <authorList>
            <person name="Kurbessoian T."/>
            <person name="Crocker A."/>
            <person name="Murante D."/>
            <person name="Hogan D.A."/>
            <person name="Stajich J.E."/>
        </authorList>
    </citation>
    <scope>NUCLEOTIDE SEQUENCE</scope>
    <source>
        <strain evidence="3">Ex8</strain>
    </source>
</reference>
<comment type="caution">
    <text evidence="3">The sequence shown here is derived from an EMBL/GenBank/DDBJ whole genome shotgun (WGS) entry which is preliminary data.</text>
</comment>
<dbReference type="InterPro" id="IPR006966">
    <property type="entry name" value="Peroxin-3"/>
</dbReference>
<evidence type="ECO:0000256" key="2">
    <source>
        <dbReference type="SAM" id="Phobius"/>
    </source>
</evidence>
<dbReference type="PANTHER" id="PTHR28080:SF1">
    <property type="entry name" value="PEROXISOMAL BIOGENESIS FACTOR 3"/>
    <property type="match status" value="1"/>
</dbReference>
<dbReference type="Pfam" id="PF04882">
    <property type="entry name" value="Peroxin-3"/>
    <property type="match status" value="1"/>
</dbReference>
<gene>
    <name evidence="3" type="primary">PEX3</name>
    <name evidence="3" type="ORF">HRR80_003760</name>
</gene>
<sequence length="565" mass="61282">MISATRRWLRRNRTGIAIGAGVIGATYLAGQYVLGKINEARERMQMDRIAKENIRRRFEQNQTDCTITVLALLPTLTENVLEELPVEQLTHELQQKKAERLARASGEGKSEASSIQDGDTVSMSSFQTGSFIHASQAGLDGNGSQGGNGPTRKTKAQLWNELKVTSITRAFTLIYCLSLLIILTRIQLNLLGRLNYLTSVVSLARPPPPGRANSISLEDHDDGNASTSFGNDFETNRRYLTFSWYLLHKGYAQIMAKVRTAVEEVFGGISPNEGITASRLSDLVLEVRKRVEGGTEQERYATRWLQYMLPPREEEEAVLIESGVITPGTSTPVRTTGQDESTRTAAAQNAVSSPRIDTSTGPLRHLLDETADLIDSPTFNRIHSLLLGSMFSHLIDVKVIQQLYPQPATLQSPSSSVSGTAPHHPRIVELDSAVTVVPGEPRVKLANILAILTRQAHAIGNGNNPPNEYLDTAEAEVKELEAFAAVIYTSNLDQSLEETTQRVGSAETASGLKGAEGVAVSDVGTGAGAEEVIERKLESAWTKVTGSTFATGASSSSSSAAFHQR</sequence>
<evidence type="ECO:0000313" key="3">
    <source>
        <dbReference type="EMBL" id="KAJ8992661.1"/>
    </source>
</evidence>
<feature type="compositionally biased region" description="Basic and acidic residues" evidence="1">
    <location>
        <begin position="97"/>
        <end position="110"/>
    </location>
</feature>
<evidence type="ECO:0000256" key="1">
    <source>
        <dbReference type="SAM" id="MobiDB-lite"/>
    </source>
</evidence>
<keyword evidence="2" id="KW-0812">Transmembrane</keyword>
<name>A0AAN6EVZ7_EXODE</name>
<organism evidence="3 4">
    <name type="scientific">Exophiala dermatitidis</name>
    <name type="common">Black yeast-like fungus</name>
    <name type="synonym">Wangiella dermatitidis</name>
    <dbReference type="NCBI Taxonomy" id="5970"/>
    <lineage>
        <taxon>Eukaryota</taxon>
        <taxon>Fungi</taxon>
        <taxon>Dikarya</taxon>
        <taxon>Ascomycota</taxon>
        <taxon>Pezizomycotina</taxon>
        <taxon>Eurotiomycetes</taxon>
        <taxon>Chaetothyriomycetidae</taxon>
        <taxon>Chaetothyriales</taxon>
        <taxon>Herpotrichiellaceae</taxon>
        <taxon>Exophiala</taxon>
    </lineage>
</organism>
<proteinExistence type="predicted"/>
<protein>
    <submittedName>
        <fullName evidence="3">Peroxin</fullName>
    </submittedName>
</protein>
<feature type="region of interest" description="Disordered" evidence="1">
    <location>
        <begin position="97"/>
        <end position="120"/>
    </location>
</feature>
<keyword evidence="2" id="KW-0472">Membrane</keyword>
<accession>A0AAN6EVZ7</accession>
<dbReference type="PANTHER" id="PTHR28080">
    <property type="entry name" value="PEROXISOMAL BIOGENESIS FACTOR 3"/>
    <property type="match status" value="1"/>
</dbReference>
<feature type="transmembrane region" description="Helical" evidence="2">
    <location>
        <begin position="15"/>
        <end position="34"/>
    </location>
</feature>
<feature type="region of interest" description="Disordered" evidence="1">
    <location>
        <begin position="326"/>
        <end position="361"/>
    </location>
</feature>
<feature type="compositionally biased region" description="Polar residues" evidence="1">
    <location>
        <begin position="327"/>
        <end position="361"/>
    </location>
</feature>
<dbReference type="AlphaFoldDB" id="A0AAN6EVZ7"/>
<dbReference type="GO" id="GO:0030674">
    <property type="term" value="F:protein-macromolecule adaptor activity"/>
    <property type="evidence" value="ECO:0007669"/>
    <property type="project" value="TreeGrafter"/>
</dbReference>
<feature type="compositionally biased region" description="Polar residues" evidence="1">
    <location>
        <begin position="111"/>
        <end position="120"/>
    </location>
</feature>
<keyword evidence="2" id="KW-1133">Transmembrane helix</keyword>
<dbReference type="Proteomes" id="UP001161757">
    <property type="component" value="Unassembled WGS sequence"/>
</dbReference>
<dbReference type="GO" id="GO:0005778">
    <property type="term" value="C:peroxisomal membrane"/>
    <property type="evidence" value="ECO:0007669"/>
    <property type="project" value="InterPro"/>
</dbReference>
<dbReference type="GO" id="GO:0045046">
    <property type="term" value="P:protein import into peroxisome membrane"/>
    <property type="evidence" value="ECO:0007669"/>
    <property type="project" value="TreeGrafter"/>
</dbReference>